<dbReference type="InterPro" id="IPR001279">
    <property type="entry name" value="Metallo-B-lactamas"/>
</dbReference>
<dbReference type="Proteomes" id="UP001596317">
    <property type="component" value="Unassembled WGS sequence"/>
</dbReference>
<dbReference type="InterPro" id="IPR036866">
    <property type="entry name" value="RibonucZ/Hydroxyglut_hydro"/>
</dbReference>
<name>A0ABW1ZHC8_9DEIO</name>
<evidence type="ECO:0000313" key="3">
    <source>
        <dbReference type="Proteomes" id="UP001596317"/>
    </source>
</evidence>
<evidence type="ECO:0000313" key="2">
    <source>
        <dbReference type="EMBL" id="MFC6659179.1"/>
    </source>
</evidence>
<reference evidence="3" key="1">
    <citation type="journal article" date="2019" name="Int. J. Syst. Evol. Microbiol.">
        <title>The Global Catalogue of Microorganisms (GCM) 10K type strain sequencing project: providing services to taxonomists for standard genome sequencing and annotation.</title>
        <authorList>
            <consortium name="The Broad Institute Genomics Platform"/>
            <consortium name="The Broad Institute Genome Sequencing Center for Infectious Disease"/>
            <person name="Wu L."/>
            <person name="Ma J."/>
        </authorList>
    </citation>
    <scope>NUCLEOTIDE SEQUENCE [LARGE SCALE GENOMIC DNA]</scope>
    <source>
        <strain evidence="3">CCUG 63830</strain>
    </source>
</reference>
<sequence>MSARHSAHPPIRLAQFGLVNTYLVPEADGLTLIDAGLPGLERRLPPLIARLGRPLRRVAITHAHADHAGSLDALAAAHPGLEVLLGEHDAPGLAALGVQTAPTRLLRAGDRVGSLVVLDTPGHSPGHVAYLDERDGTLYGGDTFVNVPGLHAASVLSAVFPLPTLGTHDPAGTTASARALLAVPAHFLATGHGPVVREPGPAMERAVAQAEEGRAPSRLSAQVAAFVGRLTGMTTGGAVAAKAGLAGRGG</sequence>
<dbReference type="SUPFAM" id="SSF56281">
    <property type="entry name" value="Metallo-hydrolase/oxidoreductase"/>
    <property type="match status" value="1"/>
</dbReference>
<proteinExistence type="predicted"/>
<evidence type="ECO:0000259" key="1">
    <source>
        <dbReference type="SMART" id="SM00849"/>
    </source>
</evidence>
<dbReference type="PANTHER" id="PTHR42951:SF9">
    <property type="entry name" value="METAL-DEPENDENT HYDROLASE"/>
    <property type="match status" value="1"/>
</dbReference>
<dbReference type="SMART" id="SM00849">
    <property type="entry name" value="Lactamase_B"/>
    <property type="match status" value="1"/>
</dbReference>
<dbReference type="EMBL" id="JBHSWB010000001">
    <property type="protein sequence ID" value="MFC6659179.1"/>
    <property type="molecule type" value="Genomic_DNA"/>
</dbReference>
<organism evidence="2 3">
    <name type="scientific">Deinococcus multiflagellatus</name>
    <dbReference type="NCBI Taxonomy" id="1656887"/>
    <lineage>
        <taxon>Bacteria</taxon>
        <taxon>Thermotogati</taxon>
        <taxon>Deinococcota</taxon>
        <taxon>Deinococci</taxon>
        <taxon>Deinococcales</taxon>
        <taxon>Deinococcaceae</taxon>
        <taxon>Deinococcus</taxon>
    </lineage>
</organism>
<accession>A0ABW1ZHC8</accession>
<dbReference type="PANTHER" id="PTHR42951">
    <property type="entry name" value="METALLO-BETA-LACTAMASE DOMAIN-CONTAINING"/>
    <property type="match status" value="1"/>
</dbReference>
<protein>
    <submittedName>
        <fullName evidence="2">MBL fold metallo-hydrolase</fullName>
    </submittedName>
</protein>
<keyword evidence="3" id="KW-1185">Reference proteome</keyword>
<dbReference type="Gene3D" id="3.60.15.10">
    <property type="entry name" value="Ribonuclease Z/Hydroxyacylglutathione hydrolase-like"/>
    <property type="match status" value="1"/>
</dbReference>
<dbReference type="RefSeq" id="WP_224605912.1">
    <property type="nucleotide sequence ID" value="NZ_JAIQXV010000003.1"/>
</dbReference>
<gene>
    <name evidence="2" type="ORF">ACFP90_01490</name>
</gene>
<comment type="caution">
    <text evidence="2">The sequence shown here is derived from an EMBL/GenBank/DDBJ whole genome shotgun (WGS) entry which is preliminary data.</text>
</comment>
<dbReference type="InterPro" id="IPR050855">
    <property type="entry name" value="NDM-1-like"/>
</dbReference>
<dbReference type="Pfam" id="PF00753">
    <property type="entry name" value="Lactamase_B"/>
    <property type="match status" value="1"/>
</dbReference>
<feature type="domain" description="Metallo-beta-lactamase" evidence="1">
    <location>
        <begin position="18"/>
        <end position="192"/>
    </location>
</feature>